<dbReference type="AlphaFoldDB" id="A0A6C0K2R4"/>
<dbReference type="PROSITE" id="PS50089">
    <property type="entry name" value="ZF_RING_2"/>
    <property type="match status" value="1"/>
</dbReference>
<protein>
    <recommendedName>
        <fullName evidence="2">RING-type domain-containing protein</fullName>
    </recommendedName>
</protein>
<dbReference type="CDD" id="cd16448">
    <property type="entry name" value="RING-H2"/>
    <property type="match status" value="1"/>
</dbReference>
<feature type="region of interest" description="Disordered" evidence="1">
    <location>
        <begin position="180"/>
        <end position="230"/>
    </location>
</feature>
<name>A0A6C0K2R4_9ZZZZ</name>
<dbReference type="Gene3D" id="3.30.40.10">
    <property type="entry name" value="Zinc/RING finger domain, C3HC4 (zinc finger)"/>
    <property type="match status" value="1"/>
</dbReference>
<dbReference type="EMBL" id="MN740791">
    <property type="protein sequence ID" value="QHU11853.1"/>
    <property type="molecule type" value="Genomic_DNA"/>
</dbReference>
<dbReference type="InterPro" id="IPR001841">
    <property type="entry name" value="Znf_RING"/>
</dbReference>
<accession>A0A6C0K2R4</accession>
<reference evidence="3" key="1">
    <citation type="journal article" date="2020" name="Nature">
        <title>Giant virus diversity and host interactions through global metagenomics.</title>
        <authorList>
            <person name="Schulz F."/>
            <person name="Roux S."/>
            <person name="Paez-Espino D."/>
            <person name="Jungbluth S."/>
            <person name="Walsh D.A."/>
            <person name="Denef V.J."/>
            <person name="McMahon K.D."/>
            <person name="Konstantinidis K.T."/>
            <person name="Eloe-Fadrosh E.A."/>
            <person name="Kyrpides N.C."/>
            <person name="Woyke T."/>
        </authorList>
    </citation>
    <scope>NUCLEOTIDE SEQUENCE</scope>
    <source>
        <strain evidence="3">GVMAG-S-1101169-75</strain>
    </source>
</reference>
<feature type="compositionally biased region" description="Acidic residues" evidence="1">
    <location>
        <begin position="216"/>
        <end position="230"/>
    </location>
</feature>
<feature type="compositionally biased region" description="Basic and acidic residues" evidence="1">
    <location>
        <begin position="195"/>
        <end position="215"/>
    </location>
</feature>
<sequence>MQDLLLLIQKNIDKLRFIGSGWSYNVDLKNSCIASDQYTLVSAIIYGEGSIHDSVRVRVQYYVHPHLASQQYQGRCKKFKNIERAILYVWEFPERYRLCRDCCRLVKKDQECEACIFYKSFMIHKKKSEQCGICQEECFRIALECKHFFHKSCLVKMSPLDMKCPLCRHPVSEEVVSNLFDDDDMNDDDEDDDHDSILDRGRGRSRGHPRDYRSDDDNDDNDDNQEESSS</sequence>
<proteinExistence type="predicted"/>
<evidence type="ECO:0000313" key="3">
    <source>
        <dbReference type="EMBL" id="QHU11853.1"/>
    </source>
</evidence>
<dbReference type="SUPFAM" id="SSF57850">
    <property type="entry name" value="RING/U-box"/>
    <property type="match status" value="1"/>
</dbReference>
<evidence type="ECO:0000256" key="1">
    <source>
        <dbReference type="SAM" id="MobiDB-lite"/>
    </source>
</evidence>
<organism evidence="3">
    <name type="scientific">viral metagenome</name>
    <dbReference type="NCBI Taxonomy" id="1070528"/>
    <lineage>
        <taxon>unclassified sequences</taxon>
        <taxon>metagenomes</taxon>
        <taxon>organismal metagenomes</taxon>
    </lineage>
</organism>
<evidence type="ECO:0000259" key="2">
    <source>
        <dbReference type="PROSITE" id="PS50089"/>
    </source>
</evidence>
<feature type="compositionally biased region" description="Acidic residues" evidence="1">
    <location>
        <begin position="180"/>
        <end position="194"/>
    </location>
</feature>
<dbReference type="SMART" id="SM00184">
    <property type="entry name" value="RING"/>
    <property type="match status" value="1"/>
</dbReference>
<dbReference type="InterPro" id="IPR013083">
    <property type="entry name" value="Znf_RING/FYVE/PHD"/>
</dbReference>
<feature type="domain" description="RING-type" evidence="2">
    <location>
        <begin position="131"/>
        <end position="168"/>
    </location>
</feature>